<dbReference type="InterPro" id="IPR036770">
    <property type="entry name" value="Ankyrin_rpt-contain_sf"/>
</dbReference>
<dbReference type="InterPro" id="IPR002110">
    <property type="entry name" value="Ankyrin_rpt"/>
</dbReference>
<dbReference type="PROSITE" id="PS50088">
    <property type="entry name" value="ANK_REPEAT"/>
    <property type="match status" value="3"/>
</dbReference>
<dbReference type="PROSITE" id="PS50297">
    <property type="entry name" value="ANK_REP_REGION"/>
    <property type="match status" value="3"/>
</dbReference>
<dbReference type="Pfam" id="PF12796">
    <property type="entry name" value="Ank_2"/>
    <property type="match status" value="1"/>
</dbReference>
<proteinExistence type="predicted"/>
<evidence type="ECO:0000313" key="4">
    <source>
        <dbReference type="EMBL" id="CAC5371903.1"/>
    </source>
</evidence>
<dbReference type="GO" id="GO:0031436">
    <property type="term" value="C:BRCA1-BARD1 complex"/>
    <property type="evidence" value="ECO:0007669"/>
    <property type="project" value="TreeGrafter"/>
</dbReference>
<feature type="repeat" description="ANK" evidence="3">
    <location>
        <begin position="123"/>
        <end position="155"/>
    </location>
</feature>
<dbReference type="SUPFAM" id="SSF48403">
    <property type="entry name" value="Ankyrin repeat"/>
    <property type="match status" value="1"/>
</dbReference>
<dbReference type="Pfam" id="PF00023">
    <property type="entry name" value="Ank"/>
    <property type="match status" value="1"/>
</dbReference>
<organism evidence="4 5">
    <name type="scientific">Mytilus coruscus</name>
    <name type="common">Sea mussel</name>
    <dbReference type="NCBI Taxonomy" id="42192"/>
    <lineage>
        <taxon>Eukaryota</taxon>
        <taxon>Metazoa</taxon>
        <taxon>Spiralia</taxon>
        <taxon>Lophotrochozoa</taxon>
        <taxon>Mollusca</taxon>
        <taxon>Bivalvia</taxon>
        <taxon>Autobranchia</taxon>
        <taxon>Pteriomorphia</taxon>
        <taxon>Mytilida</taxon>
        <taxon>Mytiloidea</taxon>
        <taxon>Mytilidae</taxon>
        <taxon>Mytilinae</taxon>
        <taxon>Mytilus</taxon>
    </lineage>
</organism>
<evidence type="ECO:0000313" key="5">
    <source>
        <dbReference type="Proteomes" id="UP000507470"/>
    </source>
</evidence>
<dbReference type="Gene3D" id="1.25.40.20">
    <property type="entry name" value="Ankyrin repeat-containing domain"/>
    <property type="match status" value="2"/>
</dbReference>
<dbReference type="PANTHER" id="PTHR24171:SF8">
    <property type="entry name" value="BRCA1-ASSOCIATED RING DOMAIN PROTEIN 1"/>
    <property type="match status" value="1"/>
</dbReference>
<protein>
    <submittedName>
        <fullName evidence="4">Uncharacterized protein</fullName>
    </submittedName>
</protein>
<gene>
    <name evidence="4" type="ORF">MCOR_10201</name>
</gene>
<evidence type="ECO:0000256" key="3">
    <source>
        <dbReference type="PROSITE-ProRule" id="PRU00023"/>
    </source>
</evidence>
<dbReference type="Proteomes" id="UP000507470">
    <property type="component" value="Unassembled WGS sequence"/>
</dbReference>
<dbReference type="PRINTS" id="PR01415">
    <property type="entry name" value="ANKYRIN"/>
</dbReference>
<reference evidence="4 5" key="1">
    <citation type="submission" date="2020-06" db="EMBL/GenBank/DDBJ databases">
        <authorList>
            <person name="Li R."/>
            <person name="Bekaert M."/>
        </authorList>
    </citation>
    <scope>NUCLEOTIDE SEQUENCE [LARGE SCALE GENOMIC DNA]</scope>
    <source>
        <strain evidence="5">wild</strain>
    </source>
</reference>
<dbReference type="EMBL" id="CACVKT020001818">
    <property type="protein sequence ID" value="CAC5371903.1"/>
    <property type="molecule type" value="Genomic_DNA"/>
</dbReference>
<keyword evidence="5" id="KW-1185">Reference proteome</keyword>
<feature type="repeat" description="ANK" evidence="3">
    <location>
        <begin position="5"/>
        <end position="37"/>
    </location>
</feature>
<keyword evidence="1" id="KW-0677">Repeat</keyword>
<dbReference type="GO" id="GO:0070531">
    <property type="term" value="C:BRCA1-A complex"/>
    <property type="evidence" value="ECO:0007669"/>
    <property type="project" value="TreeGrafter"/>
</dbReference>
<evidence type="ECO:0000256" key="2">
    <source>
        <dbReference type="ARBA" id="ARBA00023043"/>
    </source>
</evidence>
<dbReference type="SMART" id="SM00248">
    <property type="entry name" value="ANK"/>
    <property type="match status" value="4"/>
</dbReference>
<sequence length="185" mass="20835">MKTYTGASAIISASSNGNMEIIRLLLESNADANARLHTKEVISFRAMIRSLTALENVKQYIFNLVLEKGVPSVQQYARVKSKDYIFDVMAGSSALHIACCLGHVEIVECLLKYKASVNLEKEDRTTPLFYACKLGHDRIVRLLLDNGADITLYRDDGKSPLAIAKERGHKYIEMKLRKHFKKMKA</sequence>
<dbReference type="GO" id="GO:0085020">
    <property type="term" value="P:protein K6-linked ubiquitination"/>
    <property type="evidence" value="ECO:0007669"/>
    <property type="project" value="TreeGrafter"/>
</dbReference>
<feature type="repeat" description="ANK" evidence="3">
    <location>
        <begin position="90"/>
        <end position="122"/>
    </location>
</feature>
<dbReference type="GO" id="GO:0004842">
    <property type="term" value="F:ubiquitin-protein transferase activity"/>
    <property type="evidence" value="ECO:0007669"/>
    <property type="project" value="TreeGrafter"/>
</dbReference>
<name>A0A6J8AQB2_MYTCO</name>
<evidence type="ECO:0000256" key="1">
    <source>
        <dbReference type="ARBA" id="ARBA00022737"/>
    </source>
</evidence>
<keyword evidence="2 3" id="KW-0040">ANK repeat</keyword>
<accession>A0A6J8AQB2</accession>
<dbReference type="OrthoDB" id="542841at2759"/>
<dbReference type="PANTHER" id="PTHR24171">
    <property type="entry name" value="ANKYRIN REPEAT DOMAIN-CONTAINING PROTEIN 39-RELATED"/>
    <property type="match status" value="1"/>
</dbReference>
<dbReference type="AlphaFoldDB" id="A0A6J8AQB2"/>